<sequence>MRNIFSIVVATSIAVASLILGFLITVPVLVLTFIYALVVNRRTSDSSEGVTIEGCYQEVKTPAD</sequence>
<evidence type="ECO:0000313" key="2">
    <source>
        <dbReference type="EMBL" id="RKF19994.1"/>
    </source>
</evidence>
<keyword evidence="3" id="KW-1185">Reference proteome</keyword>
<evidence type="ECO:0000313" key="3">
    <source>
        <dbReference type="Proteomes" id="UP000286482"/>
    </source>
</evidence>
<keyword evidence="1" id="KW-0812">Transmembrane</keyword>
<comment type="caution">
    <text evidence="2">The sequence shown here is derived from an EMBL/GenBank/DDBJ whole genome shotgun (WGS) entry which is preliminary data.</text>
</comment>
<proteinExistence type="predicted"/>
<evidence type="ECO:0000256" key="1">
    <source>
        <dbReference type="SAM" id="Phobius"/>
    </source>
</evidence>
<dbReference type="RefSeq" id="WP_120353998.1">
    <property type="nucleotide sequence ID" value="NZ_RAQO01000004.1"/>
</dbReference>
<gene>
    <name evidence="2" type="ORF">DBZ36_05955</name>
</gene>
<reference evidence="2 3" key="1">
    <citation type="submission" date="2018-09" db="EMBL/GenBank/DDBJ databases">
        <authorList>
            <person name="Wang Z."/>
        </authorList>
    </citation>
    <scope>NUCLEOTIDE SEQUENCE [LARGE SCALE GENOMIC DNA]</scope>
    <source>
        <strain evidence="2 3">ALS 81</strain>
    </source>
</reference>
<accession>A0A420EH57</accession>
<dbReference type="EMBL" id="RAQO01000004">
    <property type="protein sequence ID" value="RKF19994.1"/>
    <property type="molecule type" value="Genomic_DNA"/>
</dbReference>
<dbReference type="Proteomes" id="UP000286482">
    <property type="component" value="Unassembled WGS sequence"/>
</dbReference>
<dbReference type="AlphaFoldDB" id="A0A420EH57"/>
<name>A0A420EH57_9ALTE</name>
<feature type="transmembrane region" description="Helical" evidence="1">
    <location>
        <begin position="6"/>
        <end position="38"/>
    </location>
</feature>
<keyword evidence="1" id="KW-1133">Transmembrane helix</keyword>
<keyword evidence="1" id="KW-0472">Membrane</keyword>
<protein>
    <submittedName>
        <fullName evidence="2">Uncharacterized protein</fullName>
    </submittedName>
</protein>
<organism evidence="2 3">
    <name type="scientific">Alginatibacterium sediminis</name>
    <dbReference type="NCBI Taxonomy" id="2164068"/>
    <lineage>
        <taxon>Bacteria</taxon>
        <taxon>Pseudomonadati</taxon>
        <taxon>Pseudomonadota</taxon>
        <taxon>Gammaproteobacteria</taxon>
        <taxon>Alteromonadales</taxon>
        <taxon>Alteromonadaceae</taxon>
        <taxon>Alginatibacterium</taxon>
    </lineage>
</organism>